<keyword evidence="3" id="KW-1185">Reference proteome</keyword>
<evidence type="ECO:0000256" key="1">
    <source>
        <dbReference type="SAM" id="SignalP"/>
    </source>
</evidence>
<protein>
    <recommendedName>
        <fullName evidence="4">Secreted protein</fullName>
    </recommendedName>
</protein>
<evidence type="ECO:0000313" key="3">
    <source>
        <dbReference type="Proteomes" id="UP001598448"/>
    </source>
</evidence>
<comment type="caution">
    <text evidence="2">The sequence shown here is derived from an EMBL/GenBank/DDBJ whole genome shotgun (WGS) entry which is preliminary data.</text>
</comment>
<organism evidence="2 3">
    <name type="scientific">Streptomyces albidochromogenes</name>
    <dbReference type="NCBI Taxonomy" id="329524"/>
    <lineage>
        <taxon>Bacteria</taxon>
        <taxon>Bacillati</taxon>
        <taxon>Actinomycetota</taxon>
        <taxon>Actinomycetes</taxon>
        <taxon>Kitasatosporales</taxon>
        <taxon>Streptomycetaceae</taxon>
        <taxon>Streptomyces</taxon>
    </lineage>
</organism>
<proteinExistence type="predicted"/>
<feature type="chain" id="PRO_5046913159" description="Secreted protein" evidence="1">
    <location>
        <begin position="31"/>
        <end position="129"/>
    </location>
</feature>
<name>A0ABW6FEE4_9ACTN</name>
<feature type="signal peptide" evidence="1">
    <location>
        <begin position="1"/>
        <end position="30"/>
    </location>
</feature>
<reference evidence="2 3" key="1">
    <citation type="submission" date="2024-09" db="EMBL/GenBank/DDBJ databases">
        <title>The Natural Products Discovery Center: Release of the First 8490 Sequenced Strains for Exploring Actinobacteria Biosynthetic Diversity.</title>
        <authorList>
            <person name="Kalkreuter E."/>
            <person name="Kautsar S.A."/>
            <person name="Yang D."/>
            <person name="Bader C.D."/>
            <person name="Teijaro C.N."/>
            <person name="Fluegel L."/>
            <person name="Davis C.M."/>
            <person name="Simpson J.R."/>
            <person name="Lauterbach L."/>
            <person name="Steele A.D."/>
            <person name="Gui C."/>
            <person name="Meng S."/>
            <person name="Li G."/>
            <person name="Viehrig K."/>
            <person name="Ye F."/>
            <person name="Su P."/>
            <person name="Kiefer A.F."/>
            <person name="Nichols A."/>
            <person name="Cepeda A.J."/>
            <person name="Yan W."/>
            <person name="Fan B."/>
            <person name="Jiang Y."/>
            <person name="Adhikari A."/>
            <person name="Zheng C.-J."/>
            <person name="Schuster L."/>
            <person name="Cowan T.M."/>
            <person name="Smanski M.J."/>
            <person name="Chevrette M.G."/>
            <person name="De Carvalho L.P.S."/>
            <person name="Shen B."/>
        </authorList>
    </citation>
    <scope>NUCLEOTIDE SEQUENCE [LARGE SCALE GENOMIC DNA]</scope>
    <source>
        <strain evidence="2 3">NPDC058348</strain>
    </source>
</reference>
<gene>
    <name evidence="2" type="ORF">ACFWJN_03430</name>
</gene>
<dbReference type="EMBL" id="JBHXIJ010000011">
    <property type="protein sequence ID" value="MFD5098026.1"/>
    <property type="molecule type" value="Genomic_DNA"/>
</dbReference>
<keyword evidence="1" id="KW-0732">Signal</keyword>
<sequence length="129" mass="13622">MSMRRTVAVSAATAACAALTVVAVPASAEASVIRICGVKSNGVLWCDNNAPTSVRNYPHTTDSWQVDTLRTTYSWFNCWAEGSLHAGGNHTWYKTTGDDNGASGFVPASAVHTTSSFDASPSAHGLRRC</sequence>
<dbReference type="RefSeq" id="WP_386708266.1">
    <property type="nucleotide sequence ID" value="NZ_JBHXIJ010000011.1"/>
</dbReference>
<dbReference type="Proteomes" id="UP001598448">
    <property type="component" value="Unassembled WGS sequence"/>
</dbReference>
<dbReference type="PROSITE" id="PS51257">
    <property type="entry name" value="PROKAR_LIPOPROTEIN"/>
    <property type="match status" value="1"/>
</dbReference>
<accession>A0ABW6FEE4</accession>
<evidence type="ECO:0000313" key="2">
    <source>
        <dbReference type="EMBL" id="MFD5098026.1"/>
    </source>
</evidence>
<evidence type="ECO:0008006" key="4">
    <source>
        <dbReference type="Google" id="ProtNLM"/>
    </source>
</evidence>